<dbReference type="InterPro" id="IPR001753">
    <property type="entry name" value="Enoyl-CoA_hydra/iso"/>
</dbReference>
<gene>
    <name evidence="3" type="ORF">C7450_102182</name>
</gene>
<dbReference type="Gene3D" id="3.90.226.10">
    <property type="entry name" value="2-enoyl-CoA Hydratase, Chain A, domain 1"/>
    <property type="match status" value="1"/>
</dbReference>
<comment type="caution">
    <text evidence="3">The sequence shown here is derived from an EMBL/GenBank/DDBJ whole genome shotgun (WGS) entry which is preliminary data.</text>
</comment>
<dbReference type="PANTHER" id="PTHR11941">
    <property type="entry name" value="ENOYL-COA HYDRATASE-RELATED"/>
    <property type="match status" value="1"/>
</dbReference>
<dbReference type="EMBL" id="QJJK01000002">
    <property type="protein sequence ID" value="PXW63267.1"/>
    <property type="molecule type" value="Genomic_DNA"/>
</dbReference>
<dbReference type="GO" id="GO:0006635">
    <property type="term" value="P:fatty acid beta-oxidation"/>
    <property type="evidence" value="ECO:0007669"/>
    <property type="project" value="TreeGrafter"/>
</dbReference>
<organism evidence="3 4">
    <name type="scientific">Chelatococcus asaccharovorans</name>
    <dbReference type="NCBI Taxonomy" id="28210"/>
    <lineage>
        <taxon>Bacteria</taxon>
        <taxon>Pseudomonadati</taxon>
        <taxon>Pseudomonadota</taxon>
        <taxon>Alphaproteobacteria</taxon>
        <taxon>Hyphomicrobiales</taxon>
        <taxon>Chelatococcaceae</taxon>
        <taxon>Chelatococcus</taxon>
    </lineage>
</organism>
<evidence type="ECO:0000256" key="1">
    <source>
        <dbReference type="ARBA" id="ARBA00005254"/>
    </source>
</evidence>
<dbReference type="SUPFAM" id="SSF52096">
    <property type="entry name" value="ClpP/crotonase"/>
    <property type="match status" value="1"/>
</dbReference>
<evidence type="ECO:0000313" key="3">
    <source>
        <dbReference type="EMBL" id="PXW63267.1"/>
    </source>
</evidence>
<dbReference type="InterPro" id="IPR029045">
    <property type="entry name" value="ClpP/crotonase-like_dom_sf"/>
</dbReference>
<comment type="similarity">
    <text evidence="1 2">Belongs to the enoyl-CoA hydratase/isomerase family.</text>
</comment>
<dbReference type="CDD" id="cd06558">
    <property type="entry name" value="crotonase-like"/>
    <property type="match status" value="1"/>
</dbReference>
<dbReference type="OrthoDB" id="9810797at2"/>
<dbReference type="Proteomes" id="UP000248021">
    <property type="component" value="Unassembled WGS sequence"/>
</dbReference>
<dbReference type="AlphaFoldDB" id="A0A2V3UE84"/>
<sequence length="251" mass="27418">MKAEIYIEQDGHVAELVLNRPAKLNTMTPAMFKLLRELSQEINETRSIHVVVLRGEGERAFCAGTDINTLKEYEDFWDWRNRVDYVTQIRAIRQPVIAVLRGWALGGGHELAVASDVRIAARSAVLGSPEIGLGWVGAGGTSQYLPRLVGYGQAMRILLTGQRITAEEALRIGLVEEVVDDGQELPRARELARQIASYSPVATQATKAAVRAGMNGNLDLGLQIENELMALCFAAGNDKAGAELFSTRKSS</sequence>
<dbReference type="PROSITE" id="PS00166">
    <property type="entry name" value="ENOYL_COA_HYDRATASE"/>
    <property type="match status" value="1"/>
</dbReference>
<keyword evidence="4" id="KW-1185">Reference proteome</keyword>
<name>A0A2V3UE84_9HYPH</name>
<dbReference type="InterPro" id="IPR018376">
    <property type="entry name" value="Enoyl-CoA_hyd/isom_CS"/>
</dbReference>
<dbReference type="Pfam" id="PF00378">
    <property type="entry name" value="ECH_1"/>
    <property type="match status" value="1"/>
</dbReference>
<accession>A0A2V3UE84</accession>
<proteinExistence type="inferred from homology"/>
<dbReference type="RefSeq" id="WP_110373422.1">
    <property type="nucleotide sequence ID" value="NZ_JAHBRY010000002.1"/>
</dbReference>
<evidence type="ECO:0000313" key="4">
    <source>
        <dbReference type="Proteomes" id="UP000248021"/>
    </source>
</evidence>
<dbReference type="PANTHER" id="PTHR11941:SF54">
    <property type="entry name" value="ENOYL-COA HYDRATASE, MITOCHONDRIAL"/>
    <property type="match status" value="1"/>
</dbReference>
<evidence type="ECO:0000256" key="2">
    <source>
        <dbReference type="RuleBase" id="RU003707"/>
    </source>
</evidence>
<dbReference type="GO" id="GO:0003824">
    <property type="term" value="F:catalytic activity"/>
    <property type="evidence" value="ECO:0007669"/>
    <property type="project" value="InterPro"/>
</dbReference>
<reference evidence="3 4" key="1">
    <citation type="submission" date="2018-05" db="EMBL/GenBank/DDBJ databases">
        <title>Genomic Encyclopedia of Type Strains, Phase IV (KMG-IV): sequencing the most valuable type-strain genomes for metagenomic binning, comparative biology and taxonomic classification.</title>
        <authorList>
            <person name="Goeker M."/>
        </authorList>
    </citation>
    <scope>NUCLEOTIDE SEQUENCE [LARGE SCALE GENOMIC DNA]</scope>
    <source>
        <strain evidence="3 4">DSM 6462</strain>
    </source>
</reference>
<protein>
    <submittedName>
        <fullName evidence="3">Short chain enoyl-CoA hydratase</fullName>
    </submittedName>
</protein>